<dbReference type="SUPFAM" id="SSF51338">
    <property type="entry name" value="Composite domain of metallo-dependent hydrolases"/>
    <property type="match status" value="1"/>
</dbReference>
<dbReference type="Proteomes" id="UP000315344">
    <property type="component" value="Unassembled WGS sequence"/>
</dbReference>
<dbReference type="EMBL" id="VAFL01000002">
    <property type="protein sequence ID" value="TKW68207.1"/>
    <property type="molecule type" value="Genomic_DNA"/>
</dbReference>
<name>A0A533ICM0_PARDE</name>
<dbReference type="Gene3D" id="3.10.310.70">
    <property type="match status" value="1"/>
</dbReference>
<dbReference type="InterPro" id="IPR011059">
    <property type="entry name" value="Metal-dep_hydrolase_composite"/>
</dbReference>
<proteinExistence type="predicted"/>
<dbReference type="PANTHER" id="PTHR22642">
    <property type="entry name" value="IMIDAZOLONEPROPIONASE"/>
    <property type="match status" value="1"/>
</dbReference>
<dbReference type="Gene3D" id="3.20.20.140">
    <property type="entry name" value="Metal-dependent hydrolases"/>
    <property type="match status" value="1"/>
</dbReference>
<dbReference type="InterPro" id="IPR033932">
    <property type="entry name" value="YtcJ-like"/>
</dbReference>
<dbReference type="CDD" id="cd01300">
    <property type="entry name" value="YtcJ_like"/>
    <property type="match status" value="1"/>
</dbReference>
<dbReference type="InterPro" id="IPR032466">
    <property type="entry name" value="Metal_Hydrolase"/>
</dbReference>
<protein>
    <submittedName>
        <fullName evidence="2">Amidohydrolase</fullName>
    </submittedName>
</protein>
<sequence length="541" mass="58271">MTTMLRADLVLFNGQIWPGFGTPLVEAVAVAGNRILARGTTEAMLDLAGPDARLVDLGGRFAMPGLNDAHLHLIPTGLRLADIDASPEAAPTRVALLDALRARAAETPKGEWILANGFDQTRYPDSRMPLLEELDEALPDHPLALTRACLHVMMVNSRALELAGLTPDTPDPEGGVIGRTDGALTGFIAENAIPLIHAAQKAPDAGDLDRAIADAGRLLAAYGITSCMDAAIGLTAGMAEMRAFQSAERTGRLLVRVWGTLLGDPGRSIVEACHDAGLVTGSGNDMFRIGGVKLFLDGSAGGRTAWMKQPYDGQPQNRGIQILTDNQLSNLVRRYTEMGYTMVCHAIGDAAIEQLICAYEDVQPEASDQRRRHRIEHCGYVDDQINQRMLAAGILPAPQQAFIHNFGDTYIETLGRERGLRSYPIGTWTRAGLRPSTGSDAPVCDPNPFANLHAMMTRQTVKGTVMDASECLTPEEALRAYTEFGAYSQGTEDAKGRLEPGMLADIAVFDRDLLASAPADILRDTRCVMTVLDGRVIHDLI</sequence>
<accession>A0A533ICM0</accession>
<organism evidence="2 3">
    <name type="scientific">Paracoccus denitrificans</name>
    <dbReference type="NCBI Taxonomy" id="266"/>
    <lineage>
        <taxon>Bacteria</taxon>
        <taxon>Pseudomonadati</taxon>
        <taxon>Pseudomonadota</taxon>
        <taxon>Alphaproteobacteria</taxon>
        <taxon>Rhodobacterales</taxon>
        <taxon>Paracoccaceae</taxon>
        <taxon>Paracoccus</taxon>
    </lineage>
</organism>
<keyword evidence="2" id="KW-0378">Hydrolase</keyword>
<dbReference type="SUPFAM" id="SSF51556">
    <property type="entry name" value="Metallo-dependent hydrolases"/>
    <property type="match status" value="1"/>
</dbReference>
<evidence type="ECO:0000313" key="2">
    <source>
        <dbReference type="EMBL" id="TKW68207.1"/>
    </source>
</evidence>
<dbReference type="Gene3D" id="2.30.40.10">
    <property type="entry name" value="Urease, subunit C, domain 1"/>
    <property type="match status" value="1"/>
</dbReference>
<evidence type="ECO:0000259" key="1">
    <source>
        <dbReference type="Pfam" id="PF07969"/>
    </source>
</evidence>
<reference evidence="2 3" key="1">
    <citation type="journal article" date="2017" name="Nat. Commun.">
        <title>In situ click chemistry generation of cyclooxygenase-2 inhibitors.</title>
        <authorList>
            <person name="Bhardwaj A."/>
            <person name="Kaur J."/>
            <person name="Wuest M."/>
            <person name="Wuest F."/>
        </authorList>
    </citation>
    <scope>NUCLEOTIDE SEQUENCE [LARGE SCALE GENOMIC DNA]</scope>
    <source>
        <strain evidence="2">S2_012_000_R3_94</strain>
    </source>
</reference>
<dbReference type="AlphaFoldDB" id="A0A533ICM0"/>
<dbReference type="InterPro" id="IPR013108">
    <property type="entry name" value="Amidohydro_3"/>
</dbReference>
<dbReference type="Pfam" id="PF07969">
    <property type="entry name" value="Amidohydro_3"/>
    <property type="match status" value="1"/>
</dbReference>
<dbReference type="PANTHER" id="PTHR22642:SF2">
    <property type="entry name" value="PROTEIN LONG AFTER FAR-RED 3"/>
    <property type="match status" value="1"/>
</dbReference>
<dbReference type="GO" id="GO:0016810">
    <property type="term" value="F:hydrolase activity, acting on carbon-nitrogen (but not peptide) bonds"/>
    <property type="evidence" value="ECO:0007669"/>
    <property type="project" value="InterPro"/>
</dbReference>
<gene>
    <name evidence="2" type="ORF">DI616_03665</name>
</gene>
<feature type="domain" description="Amidohydrolase 3" evidence="1">
    <location>
        <begin position="54"/>
        <end position="538"/>
    </location>
</feature>
<comment type="caution">
    <text evidence="2">The sequence shown here is derived from an EMBL/GenBank/DDBJ whole genome shotgun (WGS) entry which is preliminary data.</text>
</comment>
<evidence type="ECO:0000313" key="3">
    <source>
        <dbReference type="Proteomes" id="UP000315344"/>
    </source>
</evidence>